<feature type="compositionally biased region" description="Polar residues" evidence="1">
    <location>
        <begin position="89"/>
        <end position="107"/>
    </location>
</feature>
<sequence length="338" mass="38281">MIKRFIRSLSLVLVIISSFIFVGCTSNTGSTSNSTTDKDENKSVFNTIKEVDDEIIKGSSQNNQENSSFSKDDLAVNPSDKEENIPDGKSSSPSNEAPTPPTSKIDTTNLSNEKIAWWFKPNKQHVTPEVNLKLNFDLSKYDAHYVGDTNKKILYLTFDEGYENGYTPKILDILKANNVKAIFFVTSPYVKDNPDIIKRMIEEGHIVGNHTNHHPSMPDVTRSEEKFNDEFSDVESKFREITGEDMPLYFRPPMGEYSEKSLAMTKNLGYKTLFWSFAYHDWDINKQPDPVKAKDTIMNGLHNGAILLIHAVSKTNTEILDSVLKEAKAQGYEFQLFP</sequence>
<reference evidence="5" key="1">
    <citation type="journal article" date="2019" name="Int. J. Syst. Evol. Microbiol.">
        <title>The Global Catalogue of Microorganisms (GCM) 10K type strain sequencing project: providing services to taxonomists for standard genome sequencing and annotation.</title>
        <authorList>
            <consortium name="The Broad Institute Genomics Platform"/>
            <consortium name="The Broad Institute Genome Sequencing Center for Infectious Disease"/>
            <person name="Wu L."/>
            <person name="Ma J."/>
        </authorList>
    </citation>
    <scope>NUCLEOTIDE SEQUENCE [LARGE SCALE GENOMIC DNA]</scope>
    <source>
        <strain evidence="5">JCM 1417</strain>
    </source>
</reference>
<name>A0ABP3W4P4_CLOSU</name>
<gene>
    <name evidence="4" type="primary">pdaA_2</name>
    <name evidence="4" type="ORF">GCM10008908_29640</name>
</gene>
<keyword evidence="2" id="KW-0732">Signal</keyword>
<comment type="caution">
    <text evidence="4">The sequence shown here is derived from an EMBL/GenBank/DDBJ whole genome shotgun (WGS) entry which is preliminary data.</text>
</comment>
<dbReference type="PANTHER" id="PTHR10587">
    <property type="entry name" value="GLYCOSYL TRANSFERASE-RELATED"/>
    <property type="match status" value="1"/>
</dbReference>
<evidence type="ECO:0000313" key="5">
    <source>
        <dbReference type="Proteomes" id="UP001501047"/>
    </source>
</evidence>
<dbReference type="CDD" id="cd10948">
    <property type="entry name" value="CE4_BsPdaA_like"/>
    <property type="match status" value="1"/>
</dbReference>
<dbReference type="InterPro" id="IPR050248">
    <property type="entry name" value="Polysacc_deacetylase_ArnD"/>
</dbReference>
<protein>
    <submittedName>
        <fullName evidence="4">Delta-lactam-biosynthetic de-N-acetylase</fullName>
    </submittedName>
</protein>
<evidence type="ECO:0000313" key="4">
    <source>
        <dbReference type="EMBL" id="GAA0776370.1"/>
    </source>
</evidence>
<evidence type="ECO:0000259" key="3">
    <source>
        <dbReference type="PROSITE" id="PS51677"/>
    </source>
</evidence>
<dbReference type="InterPro" id="IPR014235">
    <property type="entry name" value="Spore_PdaA"/>
</dbReference>
<dbReference type="EMBL" id="BAAACI010000007">
    <property type="protein sequence ID" value="GAA0776370.1"/>
    <property type="molecule type" value="Genomic_DNA"/>
</dbReference>
<accession>A0ABP3W4P4</accession>
<keyword evidence="5" id="KW-1185">Reference proteome</keyword>
<dbReference type="RefSeq" id="WP_343827256.1">
    <property type="nucleotide sequence ID" value="NZ_BAAACI010000007.1"/>
</dbReference>
<dbReference type="PROSITE" id="PS51257">
    <property type="entry name" value="PROKAR_LIPOPROTEIN"/>
    <property type="match status" value="1"/>
</dbReference>
<dbReference type="Pfam" id="PF01522">
    <property type="entry name" value="Polysacc_deac_1"/>
    <property type="match status" value="1"/>
</dbReference>
<feature type="domain" description="NodB homology" evidence="3">
    <location>
        <begin position="152"/>
        <end position="335"/>
    </location>
</feature>
<feature type="chain" id="PRO_5046965919" evidence="2">
    <location>
        <begin position="23"/>
        <end position="338"/>
    </location>
</feature>
<feature type="signal peptide" evidence="2">
    <location>
        <begin position="1"/>
        <end position="22"/>
    </location>
</feature>
<organism evidence="4 5">
    <name type="scientific">Clostridium subterminale</name>
    <dbReference type="NCBI Taxonomy" id="1550"/>
    <lineage>
        <taxon>Bacteria</taxon>
        <taxon>Bacillati</taxon>
        <taxon>Bacillota</taxon>
        <taxon>Clostridia</taxon>
        <taxon>Eubacteriales</taxon>
        <taxon>Clostridiaceae</taxon>
        <taxon>Clostridium</taxon>
    </lineage>
</organism>
<feature type="compositionally biased region" description="Low complexity" evidence="1">
    <location>
        <begin position="59"/>
        <end position="69"/>
    </location>
</feature>
<dbReference type="SUPFAM" id="SSF88713">
    <property type="entry name" value="Glycoside hydrolase/deacetylase"/>
    <property type="match status" value="1"/>
</dbReference>
<evidence type="ECO:0000256" key="1">
    <source>
        <dbReference type="SAM" id="MobiDB-lite"/>
    </source>
</evidence>
<dbReference type="PROSITE" id="PS51677">
    <property type="entry name" value="NODB"/>
    <property type="match status" value="1"/>
</dbReference>
<feature type="region of interest" description="Disordered" evidence="1">
    <location>
        <begin position="55"/>
        <end position="107"/>
    </location>
</feature>
<dbReference type="Proteomes" id="UP001501047">
    <property type="component" value="Unassembled WGS sequence"/>
</dbReference>
<proteinExistence type="predicted"/>
<dbReference type="InterPro" id="IPR011330">
    <property type="entry name" value="Glyco_hydro/deAcase_b/a-brl"/>
</dbReference>
<dbReference type="InterPro" id="IPR002509">
    <property type="entry name" value="NODB_dom"/>
</dbReference>
<dbReference type="Gene3D" id="3.20.20.370">
    <property type="entry name" value="Glycoside hydrolase/deacetylase"/>
    <property type="match status" value="1"/>
</dbReference>
<feature type="compositionally biased region" description="Basic and acidic residues" evidence="1">
    <location>
        <begin position="70"/>
        <end position="86"/>
    </location>
</feature>
<dbReference type="PANTHER" id="PTHR10587:SF78">
    <property type="entry name" value="PEPTIDOGLYCAN-N-ACETYLMURAMIC ACID DEACETYLASE PDAA"/>
    <property type="match status" value="1"/>
</dbReference>
<dbReference type="NCBIfam" id="TIGR02884">
    <property type="entry name" value="spore_pdaA"/>
    <property type="match status" value="1"/>
</dbReference>
<evidence type="ECO:0000256" key="2">
    <source>
        <dbReference type="SAM" id="SignalP"/>
    </source>
</evidence>